<evidence type="ECO:0000313" key="12">
    <source>
        <dbReference type="EMBL" id="KAK9165151.1"/>
    </source>
</evidence>
<evidence type="ECO:0000256" key="2">
    <source>
        <dbReference type="ARBA" id="ARBA00022723"/>
    </source>
</evidence>
<dbReference type="InterPro" id="IPR046450">
    <property type="entry name" value="PA_dom_sf"/>
</dbReference>
<keyword evidence="5" id="KW-0862">Zinc</keyword>
<dbReference type="InterPro" id="IPR044744">
    <property type="entry name" value="ZNRF4/RNF13/RNF167_PA"/>
</dbReference>
<keyword evidence="13" id="KW-1185">Reference proteome</keyword>
<dbReference type="InterPro" id="IPR001841">
    <property type="entry name" value="Znf_RING"/>
</dbReference>
<dbReference type="SUPFAM" id="SSF52025">
    <property type="entry name" value="PA domain"/>
    <property type="match status" value="1"/>
</dbReference>
<keyword evidence="7 10" id="KW-0472">Membrane</keyword>
<dbReference type="GO" id="GO:0012505">
    <property type="term" value="C:endomembrane system"/>
    <property type="evidence" value="ECO:0007669"/>
    <property type="project" value="UniProtKB-SubCell"/>
</dbReference>
<dbReference type="InterPro" id="IPR044684">
    <property type="entry name" value="STR17/STR18/HARC1-like"/>
</dbReference>
<dbReference type="Gene3D" id="3.30.40.10">
    <property type="entry name" value="Zinc/RING finger domain, C3HC4 (zinc finger)"/>
    <property type="match status" value="1"/>
</dbReference>
<evidence type="ECO:0000259" key="11">
    <source>
        <dbReference type="PROSITE" id="PS50206"/>
    </source>
</evidence>
<dbReference type="Pfam" id="PF00581">
    <property type="entry name" value="Rhodanese"/>
    <property type="match status" value="1"/>
</dbReference>
<evidence type="ECO:0000256" key="6">
    <source>
        <dbReference type="ARBA" id="ARBA00022989"/>
    </source>
</evidence>
<evidence type="ECO:0000256" key="5">
    <source>
        <dbReference type="ARBA" id="ARBA00022833"/>
    </source>
</evidence>
<dbReference type="InterPro" id="IPR001763">
    <property type="entry name" value="Rhodanese-like_dom"/>
</dbReference>
<dbReference type="InterPro" id="IPR036873">
    <property type="entry name" value="Rhodanese-like_dom_sf"/>
</dbReference>
<dbReference type="Pfam" id="PF17123">
    <property type="entry name" value="zf-RING_11"/>
    <property type="match status" value="1"/>
</dbReference>
<dbReference type="SMART" id="SM00450">
    <property type="entry name" value="RHOD"/>
    <property type="match status" value="1"/>
</dbReference>
<dbReference type="InterPro" id="IPR013083">
    <property type="entry name" value="Znf_RING/FYVE/PHD"/>
</dbReference>
<dbReference type="CDD" id="cd00158">
    <property type="entry name" value="RHOD"/>
    <property type="match status" value="1"/>
</dbReference>
<protein>
    <recommendedName>
        <fullName evidence="11">Rhodanese domain-containing protein</fullName>
    </recommendedName>
</protein>
<accession>A0AAP0L6I0</accession>
<feature type="transmembrane region" description="Helical" evidence="10">
    <location>
        <begin position="173"/>
        <end position="192"/>
    </location>
</feature>
<dbReference type="CDD" id="cd02123">
    <property type="entry name" value="PA_C_RZF_like"/>
    <property type="match status" value="1"/>
</dbReference>
<proteinExistence type="predicted"/>
<evidence type="ECO:0000256" key="10">
    <source>
        <dbReference type="SAM" id="Phobius"/>
    </source>
</evidence>
<dbReference type="PANTHER" id="PTHR44542:SF12">
    <property type="entry name" value="THIOSULFATE SULFURTRANSFERASE 18"/>
    <property type="match status" value="1"/>
</dbReference>
<keyword evidence="4" id="KW-0863">Zinc-finger</keyword>
<evidence type="ECO:0000256" key="3">
    <source>
        <dbReference type="ARBA" id="ARBA00022729"/>
    </source>
</evidence>
<dbReference type="AlphaFoldDB" id="A0AAP0L6I0"/>
<evidence type="ECO:0000256" key="1">
    <source>
        <dbReference type="ARBA" id="ARBA00022692"/>
    </source>
</evidence>
<comment type="caution">
    <text evidence="12">The sequence shown here is derived from an EMBL/GenBank/DDBJ whole genome shotgun (WGS) entry which is preliminary data.</text>
</comment>
<gene>
    <name evidence="12" type="ORF">Scep_000342</name>
</gene>
<name>A0AAP0L6I0_9MAGN</name>
<evidence type="ECO:0000256" key="8">
    <source>
        <dbReference type="ARBA" id="ARBA00023180"/>
    </source>
</evidence>
<dbReference type="Gene3D" id="3.40.250.10">
    <property type="entry name" value="Rhodanese-like domain"/>
    <property type="match status" value="1"/>
</dbReference>
<comment type="subcellular location">
    <subcellularLocation>
        <location evidence="9">Endomembrane system</location>
        <topology evidence="9">Single-pass type I membrane protein</topology>
    </subcellularLocation>
</comment>
<dbReference type="SUPFAM" id="SSF57850">
    <property type="entry name" value="RING/U-box"/>
    <property type="match status" value="1"/>
</dbReference>
<dbReference type="GO" id="GO:0008270">
    <property type="term" value="F:zinc ion binding"/>
    <property type="evidence" value="ECO:0007669"/>
    <property type="project" value="UniProtKB-KW"/>
</dbReference>
<reference evidence="12 13" key="1">
    <citation type="submission" date="2024-01" db="EMBL/GenBank/DDBJ databases">
        <title>Genome assemblies of Stephania.</title>
        <authorList>
            <person name="Yang L."/>
        </authorList>
    </citation>
    <scope>NUCLEOTIDE SEQUENCE [LARGE SCALE GENOMIC DNA]</scope>
    <source>
        <strain evidence="12">JXDWG</strain>
        <tissue evidence="12">Leaf</tissue>
    </source>
</reference>
<evidence type="ECO:0000256" key="4">
    <source>
        <dbReference type="ARBA" id="ARBA00022771"/>
    </source>
</evidence>
<dbReference type="GO" id="GO:0005737">
    <property type="term" value="C:cytoplasm"/>
    <property type="evidence" value="ECO:0007669"/>
    <property type="project" value="UniProtKB-ARBA"/>
</dbReference>
<dbReference type="EMBL" id="JBBNAG010000001">
    <property type="protein sequence ID" value="KAK9165151.1"/>
    <property type="molecule type" value="Genomic_DNA"/>
</dbReference>
<dbReference type="Proteomes" id="UP001419268">
    <property type="component" value="Unassembled WGS sequence"/>
</dbReference>
<dbReference type="PROSITE" id="PS50206">
    <property type="entry name" value="RHODANESE_3"/>
    <property type="match status" value="1"/>
</dbReference>
<keyword evidence="3" id="KW-0732">Signal</keyword>
<feature type="domain" description="Rhodanese" evidence="11">
    <location>
        <begin position="279"/>
        <end position="381"/>
    </location>
</feature>
<dbReference type="Pfam" id="PF02225">
    <property type="entry name" value="PA"/>
    <property type="match status" value="1"/>
</dbReference>
<organism evidence="12 13">
    <name type="scientific">Stephania cephalantha</name>
    <dbReference type="NCBI Taxonomy" id="152367"/>
    <lineage>
        <taxon>Eukaryota</taxon>
        <taxon>Viridiplantae</taxon>
        <taxon>Streptophyta</taxon>
        <taxon>Embryophyta</taxon>
        <taxon>Tracheophyta</taxon>
        <taxon>Spermatophyta</taxon>
        <taxon>Magnoliopsida</taxon>
        <taxon>Ranunculales</taxon>
        <taxon>Menispermaceae</taxon>
        <taxon>Menispermoideae</taxon>
        <taxon>Cissampelideae</taxon>
        <taxon>Stephania</taxon>
    </lineage>
</organism>
<dbReference type="PANTHER" id="PTHR44542">
    <property type="entry name" value="THIOSULFATE SULFURTRANSFERASE 18"/>
    <property type="match status" value="1"/>
</dbReference>
<keyword evidence="6 10" id="KW-1133">Transmembrane helix</keyword>
<dbReference type="InterPro" id="IPR003137">
    <property type="entry name" value="PA_domain"/>
</dbReference>
<keyword evidence="2" id="KW-0479">Metal-binding</keyword>
<evidence type="ECO:0000313" key="13">
    <source>
        <dbReference type="Proteomes" id="UP001419268"/>
    </source>
</evidence>
<keyword evidence="1 10" id="KW-0812">Transmembrane</keyword>
<dbReference type="GO" id="GO:0003824">
    <property type="term" value="F:catalytic activity"/>
    <property type="evidence" value="ECO:0007669"/>
    <property type="project" value="InterPro"/>
</dbReference>
<dbReference type="Gene3D" id="3.50.30.30">
    <property type="match status" value="1"/>
</dbReference>
<evidence type="ECO:0000256" key="9">
    <source>
        <dbReference type="ARBA" id="ARBA00046288"/>
    </source>
</evidence>
<sequence>MSRPSLFVFTTTPHKTLFRLLFIFSYFFRFSSSLVHFKDDSLSVSIDDAPAKFGVRADSPGVCGALYVADPLDGCTLPWNASRSGARLALIERGRCDFEVKVRNAQESGFAAVIVYNNVEDRGLVNMIGNSEGILVSAVFVSKTSGETLKKLAEGNEGECCLLPSPWERAANVFMISFISILVILALAGIFFCTRYLVVQEQGGHRHADSHLVEVLPCITFSVTRQIDQHARETCAICLEDYREGEKLKVLPCRHGKIYCHCAASVVTIDIHQAKHLILSDRHRYLDVRTTDEFNAGHVNVDNPLNIPYMFQTPQGRVKNHQFLEQVSSACTIDDHLVVGCQTGVRSLHASADLLKAGFKHVTNMGGGYVAWKENGLGVKIVGDQIIGPKTVCCEANAVTPAEACMRSLQAGLGQVAAACAGGAAETAKHTTKMGIES</sequence>
<dbReference type="SUPFAM" id="SSF52821">
    <property type="entry name" value="Rhodanese/Cell cycle control phosphatase"/>
    <property type="match status" value="1"/>
</dbReference>
<evidence type="ECO:0000256" key="7">
    <source>
        <dbReference type="ARBA" id="ARBA00023136"/>
    </source>
</evidence>
<keyword evidence="8" id="KW-0325">Glycoprotein</keyword>